<evidence type="ECO:0000313" key="1">
    <source>
        <dbReference type="EMBL" id="CCD46586.1"/>
    </source>
</evidence>
<dbReference type="InParanoid" id="G2Y1P6"/>
<protein>
    <submittedName>
        <fullName evidence="1">Uncharacterized protein</fullName>
    </submittedName>
</protein>
<dbReference type="EMBL" id="FQ790282">
    <property type="protein sequence ID" value="CCD46586.1"/>
    <property type="molecule type" value="Genomic_DNA"/>
</dbReference>
<dbReference type="HOGENOM" id="CLU_2830898_0_0_1"/>
<gene>
    <name evidence="1" type="ORF">BofuT4_uP041970.1</name>
</gene>
<sequence length="66" mass="7512">MCCPLLTILFTEELARWVYRDPVIYRSIWSTIEGTAIAQHGHSSPTKGGAMDTMVYQQPYIVSMVF</sequence>
<reference evidence="2" key="1">
    <citation type="journal article" date="2011" name="PLoS Genet.">
        <title>Genomic analysis of the necrotrophic fungal pathogens Sclerotinia sclerotiorum and Botrytis cinerea.</title>
        <authorList>
            <person name="Amselem J."/>
            <person name="Cuomo C.A."/>
            <person name="van Kan J.A."/>
            <person name="Viaud M."/>
            <person name="Benito E.P."/>
            <person name="Couloux A."/>
            <person name="Coutinho P.M."/>
            <person name="de Vries R.P."/>
            <person name="Dyer P.S."/>
            <person name="Fillinger S."/>
            <person name="Fournier E."/>
            <person name="Gout L."/>
            <person name="Hahn M."/>
            <person name="Kohn L."/>
            <person name="Lapalu N."/>
            <person name="Plummer K.M."/>
            <person name="Pradier J.M."/>
            <person name="Quevillon E."/>
            <person name="Sharon A."/>
            <person name="Simon A."/>
            <person name="ten Have A."/>
            <person name="Tudzynski B."/>
            <person name="Tudzynski P."/>
            <person name="Wincker P."/>
            <person name="Andrew M."/>
            <person name="Anthouard V."/>
            <person name="Beever R.E."/>
            <person name="Beffa R."/>
            <person name="Benoit I."/>
            <person name="Bouzid O."/>
            <person name="Brault B."/>
            <person name="Chen Z."/>
            <person name="Choquer M."/>
            <person name="Collemare J."/>
            <person name="Cotton P."/>
            <person name="Danchin E.G."/>
            <person name="Da Silva C."/>
            <person name="Gautier A."/>
            <person name="Giraud C."/>
            <person name="Giraud T."/>
            <person name="Gonzalez C."/>
            <person name="Grossetete S."/>
            <person name="Guldener U."/>
            <person name="Henrissat B."/>
            <person name="Howlett B.J."/>
            <person name="Kodira C."/>
            <person name="Kretschmer M."/>
            <person name="Lappartient A."/>
            <person name="Leroch M."/>
            <person name="Levis C."/>
            <person name="Mauceli E."/>
            <person name="Neuveglise C."/>
            <person name="Oeser B."/>
            <person name="Pearson M."/>
            <person name="Poulain J."/>
            <person name="Poussereau N."/>
            <person name="Quesneville H."/>
            <person name="Rascle C."/>
            <person name="Schumacher J."/>
            <person name="Segurens B."/>
            <person name="Sexton A."/>
            <person name="Silva E."/>
            <person name="Sirven C."/>
            <person name="Soanes D.M."/>
            <person name="Talbot N.J."/>
            <person name="Templeton M."/>
            <person name="Yandava C."/>
            <person name="Yarden O."/>
            <person name="Zeng Q."/>
            <person name="Rollins J.A."/>
            <person name="Lebrun M.H."/>
            <person name="Dickman M."/>
        </authorList>
    </citation>
    <scope>NUCLEOTIDE SEQUENCE [LARGE SCALE GENOMIC DNA]</scope>
    <source>
        <strain evidence="2">T4</strain>
    </source>
</reference>
<evidence type="ECO:0000313" key="2">
    <source>
        <dbReference type="Proteomes" id="UP000008177"/>
    </source>
</evidence>
<dbReference type="Proteomes" id="UP000008177">
    <property type="component" value="Unplaced contigs"/>
</dbReference>
<proteinExistence type="predicted"/>
<organism evidence="1 2">
    <name type="scientific">Botryotinia fuckeliana (strain T4)</name>
    <name type="common">Noble rot fungus</name>
    <name type="synonym">Botrytis cinerea</name>
    <dbReference type="NCBI Taxonomy" id="999810"/>
    <lineage>
        <taxon>Eukaryota</taxon>
        <taxon>Fungi</taxon>
        <taxon>Dikarya</taxon>
        <taxon>Ascomycota</taxon>
        <taxon>Pezizomycotina</taxon>
        <taxon>Leotiomycetes</taxon>
        <taxon>Helotiales</taxon>
        <taxon>Sclerotiniaceae</taxon>
        <taxon>Botrytis</taxon>
    </lineage>
</organism>
<dbReference type="AlphaFoldDB" id="G2Y1P6"/>
<name>G2Y1P6_BOTF4</name>
<accession>G2Y1P6</accession>